<dbReference type="InterPro" id="IPR020904">
    <property type="entry name" value="Sc_DH/Rdtase_CS"/>
</dbReference>
<evidence type="ECO:0000256" key="1">
    <source>
        <dbReference type="ARBA" id="ARBA00006484"/>
    </source>
</evidence>
<keyword evidence="7" id="KW-1185">Reference proteome</keyword>
<keyword evidence="2" id="KW-0560">Oxidoreductase</keyword>
<dbReference type="Proteomes" id="UP001595892">
    <property type="component" value="Unassembled WGS sequence"/>
</dbReference>
<comment type="similarity">
    <text evidence="1 3">Belongs to the short-chain dehydrogenases/reductases (SDR) family.</text>
</comment>
<keyword evidence="5" id="KW-0472">Membrane</keyword>
<dbReference type="PRINTS" id="PR00080">
    <property type="entry name" value="SDRFAMILY"/>
</dbReference>
<protein>
    <submittedName>
        <fullName evidence="6">SDR family oxidoreductase</fullName>
    </submittedName>
</protein>
<name>A0ABV9NJC1_9GAMM</name>
<keyword evidence="5" id="KW-1133">Transmembrane helix</keyword>
<evidence type="ECO:0000313" key="6">
    <source>
        <dbReference type="EMBL" id="MFC4728106.1"/>
    </source>
</evidence>
<feature type="transmembrane region" description="Helical" evidence="5">
    <location>
        <begin position="302"/>
        <end position="320"/>
    </location>
</feature>
<dbReference type="PANTHER" id="PTHR44196:SF1">
    <property type="entry name" value="DEHYDROGENASE_REDUCTASE SDR FAMILY MEMBER 7B"/>
    <property type="match status" value="1"/>
</dbReference>
<dbReference type="InterPro" id="IPR002347">
    <property type="entry name" value="SDR_fam"/>
</dbReference>
<evidence type="ECO:0000313" key="7">
    <source>
        <dbReference type="Proteomes" id="UP001595892"/>
    </source>
</evidence>
<dbReference type="PRINTS" id="PR00081">
    <property type="entry name" value="GDHRDH"/>
</dbReference>
<dbReference type="EMBL" id="JBHSGG010000022">
    <property type="protein sequence ID" value="MFC4728106.1"/>
    <property type="molecule type" value="Genomic_DNA"/>
</dbReference>
<gene>
    <name evidence="6" type="ORF">ACFO3Q_07990</name>
</gene>
<dbReference type="InterPro" id="IPR036291">
    <property type="entry name" value="NAD(P)-bd_dom_sf"/>
</dbReference>
<evidence type="ECO:0000256" key="3">
    <source>
        <dbReference type="RuleBase" id="RU000363"/>
    </source>
</evidence>
<dbReference type="NCBIfam" id="NF004792">
    <property type="entry name" value="PRK06139.1"/>
    <property type="match status" value="1"/>
</dbReference>
<dbReference type="RefSeq" id="WP_377004129.1">
    <property type="nucleotide sequence ID" value="NZ_JBHSGG010000022.1"/>
</dbReference>
<dbReference type="SUPFAM" id="SSF51735">
    <property type="entry name" value="NAD(P)-binding Rossmann-fold domains"/>
    <property type="match status" value="1"/>
</dbReference>
<comment type="caution">
    <text evidence="6">The sequence shown here is derived from an EMBL/GenBank/DDBJ whole genome shotgun (WGS) entry which is preliminary data.</text>
</comment>
<proteinExistence type="inferred from homology"/>
<keyword evidence="5" id="KW-0812">Transmembrane</keyword>
<organism evidence="6 7">
    <name type="scientific">Coralloluteibacterium thermophilum</name>
    <dbReference type="NCBI Taxonomy" id="2707049"/>
    <lineage>
        <taxon>Bacteria</taxon>
        <taxon>Pseudomonadati</taxon>
        <taxon>Pseudomonadota</taxon>
        <taxon>Gammaproteobacteria</taxon>
        <taxon>Lysobacterales</taxon>
        <taxon>Lysobacteraceae</taxon>
        <taxon>Coralloluteibacterium</taxon>
    </lineage>
</organism>
<reference evidence="7" key="1">
    <citation type="journal article" date="2019" name="Int. J. Syst. Evol. Microbiol.">
        <title>The Global Catalogue of Microorganisms (GCM) 10K type strain sequencing project: providing services to taxonomists for standard genome sequencing and annotation.</title>
        <authorList>
            <consortium name="The Broad Institute Genomics Platform"/>
            <consortium name="The Broad Institute Genome Sequencing Center for Infectious Disease"/>
            <person name="Wu L."/>
            <person name="Ma J."/>
        </authorList>
    </citation>
    <scope>NUCLEOTIDE SEQUENCE [LARGE SCALE GENOMIC DNA]</scope>
    <source>
        <strain evidence="7">CGMCC 1.13574</strain>
    </source>
</reference>
<dbReference type="Pfam" id="PF00106">
    <property type="entry name" value="adh_short"/>
    <property type="match status" value="1"/>
</dbReference>
<dbReference type="PANTHER" id="PTHR44196">
    <property type="entry name" value="DEHYDROGENASE/REDUCTASE SDR FAMILY MEMBER 7B"/>
    <property type="match status" value="1"/>
</dbReference>
<dbReference type="PROSITE" id="PS00061">
    <property type="entry name" value="ADH_SHORT"/>
    <property type="match status" value="1"/>
</dbReference>
<dbReference type="Gene3D" id="3.40.50.720">
    <property type="entry name" value="NAD(P)-binding Rossmann-like Domain"/>
    <property type="match status" value="1"/>
</dbReference>
<sequence>MHDTPIDLPVVVITGASSGIGRATALQFAKRGARLVLAARDAEALETLVHLCDTYGTRALAVPTDVTDAEAVARLAHAAVEFGGAIDVWVNNAGVGAVGAFDEVPLAAHEQVIDTDLLGYVRGAHAVLPHFRAQGRGVLINVLSLGSWVGQPFAASYSAAKFGLRGFSEALRGELADAPGIHVCDIYPSFVDTPAFGTGANYSGHKVSAPTRGIDPRRVAEAIVRTSRRPRPVTPVGVMTHVARMANALVPGFTLLSGRITRRALERQPMAEPTDGNLFESAGGLRQIDGGNRRGGNGGQGMAIALGVVGVAAVAGLVWWSRHRAASKSHPRIPHLGRADLDRAVHALAGTRVVREVRQRLAPEPRWKRELHALQARLPLIGR</sequence>
<feature type="region of interest" description="Disordered" evidence="4">
    <location>
        <begin position="273"/>
        <end position="294"/>
    </location>
</feature>
<accession>A0ABV9NJC1</accession>
<evidence type="ECO:0000256" key="2">
    <source>
        <dbReference type="ARBA" id="ARBA00023002"/>
    </source>
</evidence>
<evidence type="ECO:0000256" key="5">
    <source>
        <dbReference type="SAM" id="Phobius"/>
    </source>
</evidence>
<evidence type="ECO:0000256" key="4">
    <source>
        <dbReference type="SAM" id="MobiDB-lite"/>
    </source>
</evidence>